<dbReference type="Pfam" id="PF00496">
    <property type="entry name" value="SBP_bac_5"/>
    <property type="match status" value="1"/>
</dbReference>
<dbReference type="EMBL" id="JABXXP010000547">
    <property type="protein sequence ID" value="NVN12702.1"/>
    <property type="molecule type" value="Genomic_DNA"/>
</dbReference>
<protein>
    <submittedName>
        <fullName evidence="4">TIGR04028 family ABC transporter substrate-binding protein</fullName>
    </submittedName>
</protein>
<feature type="non-terminal residue" evidence="4">
    <location>
        <position position="1"/>
    </location>
</feature>
<dbReference type="AlphaFoldDB" id="A0A7Y7IYX7"/>
<dbReference type="InterPro" id="IPR000914">
    <property type="entry name" value="SBP_5_dom"/>
</dbReference>
<comment type="caution">
    <text evidence="4">The sequence shown here is derived from an EMBL/GenBank/DDBJ whole genome shotgun (WGS) entry which is preliminary data.</text>
</comment>
<dbReference type="GO" id="GO:0030288">
    <property type="term" value="C:outer membrane-bounded periplasmic space"/>
    <property type="evidence" value="ECO:0007669"/>
    <property type="project" value="UniProtKB-ARBA"/>
</dbReference>
<dbReference type="InterPro" id="IPR039424">
    <property type="entry name" value="SBP_5"/>
</dbReference>
<dbReference type="InterPro" id="IPR030678">
    <property type="entry name" value="Peptide/Ni-bd"/>
</dbReference>
<reference evidence="4 5" key="1">
    <citation type="submission" date="2020-06" db="EMBL/GenBank/DDBJ databases">
        <title>Description of novel acetic acid bacteria.</title>
        <authorList>
            <person name="Sombolestani A."/>
        </authorList>
    </citation>
    <scope>NUCLEOTIDE SEQUENCE [LARGE SCALE GENOMIC DNA]</scope>
    <source>
        <strain evidence="4 5">LMG 31431</strain>
    </source>
</reference>
<feature type="domain" description="Solute-binding protein family 5" evidence="3">
    <location>
        <begin position="57"/>
        <end position="394"/>
    </location>
</feature>
<sequence>AAPAGGGAPVAGGTLIYLEKQPHRNLYPPAGGFYPNGGILNQITDRLTWQDPRTLRILPWIAQSWTVNDAYTEFTFHIRRGVTFSDGTPLDAAVVARNFDIYGKGDRALKLPPSEVINNYDHSEVVDPYTVRFYFTRSSPGFLQGTSVIGSGLVSLATLRRPFDDMGKATAIVGSGPFVVSHEILGKEVDLVARGDYAWAPPPFAGQGRARLDAIRILVVPEDSIRIGALLAGQADFIRQVEAYDEEQVALRGYDLYAQSTRGVDNGLAFRPENPIVADLRVRQALLHATDRKEIADTLYSVHYPVARGLLAGTAAGFTDLSPLLTYDPALARHLLDEAGWRLGPDGLRYRDGQKLVLGVHESLPQPQSKTMLELIAQQWRRMGVQLNVMSGSAAGVILDNLNPLRAPVAPAEVGRADPDVVKSMFYPRNRDMLLQRGGQSTKVHHFLDPALNGQLDAVASATDPAERLRLLQGVQAYILQQAYYIPIFEEPQVYAGARNVRAMAFEAVGRPWFYPAWLARPAGRQAGRP</sequence>
<evidence type="ECO:0000256" key="2">
    <source>
        <dbReference type="ARBA" id="ARBA00005695"/>
    </source>
</evidence>
<evidence type="ECO:0000256" key="1">
    <source>
        <dbReference type="ARBA" id="ARBA00004418"/>
    </source>
</evidence>
<organism evidence="4 5">
    <name type="scientific">Nguyenibacter vanlangensis</name>
    <dbReference type="NCBI Taxonomy" id="1216886"/>
    <lineage>
        <taxon>Bacteria</taxon>
        <taxon>Pseudomonadati</taxon>
        <taxon>Pseudomonadota</taxon>
        <taxon>Alphaproteobacteria</taxon>
        <taxon>Acetobacterales</taxon>
        <taxon>Acetobacteraceae</taxon>
        <taxon>Nguyenibacter</taxon>
    </lineage>
</organism>
<comment type="subcellular location">
    <subcellularLocation>
        <location evidence="1">Periplasm</location>
    </subcellularLocation>
</comment>
<name>A0A7Y7IYX7_9PROT</name>
<dbReference type="PANTHER" id="PTHR30290">
    <property type="entry name" value="PERIPLASMIC BINDING COMPONENT OF ABC TRANSPORTER"/>
    <property type="match status" value="1"/>
</dbReference>
<dbReference type="CDD" id="cd08492">
    <property type="entry name" value="PBP2_NikA_DppA_OppA_like_15"/>
    <property type="match status" value="1"/>
</dbReference>
<evidence type="ECO:0000313" key="5">
    <source>
        <dbReference type="Proteomes" id="UP000534870"/>
    </source>
</evidence>
<dbReference type="NCBIfam" id="TIGR04028">
    <property type="entry name" value="SBP_KPN_01854"/>
    <property type="match status" value="1"/>
</dbReference>
<proteinExistence type="inferred from homology"/>
<dbReference type="GO" id="GO:0043190">
    <property type="term" value="C:ATP-binding cassette (ABC) transporter complex"/>
    <property type="evidence" value="ECO:0007669"/>
    <property type="project" value="InterPro"/>
</dbReference>
<dbReference type="SUPFAM" id="SSF53850">
    <property type="entry name" value="Periplasmic binding protein-like II"/>
    <property type="match status" value="1"/>
</dbReference>
<dbReference type="PIRSF" id="PIRSF002741">
    <property type="entry name" value="MppA"/>
    <property type="match status" value="1"/>
</dbReference>
<dbReference type="Proteomes" id="UP000534870">
    <property type="component" value="Unassembled WGS sequence"/>
</dbReference>
<dbReference type="GO" id="GO:1904680">
    <property type="term" value="F:peptide transmembrane transporter activity"/>
    <property type="evidence" value="ECO:0007669"/>
    <property type="project" value="TreeGrafter"/>
</dbReference>
<evidence type="ECO:0000259" key="3">
    <source>
        <dbReference type="Pfam" id="PF00496"/>
    </source>
</evidence>
<evidence type="ECO:0000313" key="4">
    <source>
        <dbReference type="EMBL" id="NVN12702.1"/>
    </source>
</evidence>
<dbReference type="Gene3D" id="3.10.105.10">
    <property type="entry name" value="Dipeptide-binding Protein, Domain 3"/>
    <property type="match status" value="1"/>
</dbReference>
<dbReference type="RefSeq" id="WP_176641247.1">
    <property type="nucleotide sequence ID" value="NZ_JABXXP010000547.1"/>
</dbReference>
<comment type="similarity">
    <text evidence="2">Belongs to the bacterial solute-binding protein 5 family.</text>
</comment>
<dbReference type="InterPro" id="IPR023920">
    <property type="entry name" value="ABC_transptr_sub-bd_KPN01854"/>
</dbReference>
<dbReference type="Gene3D" id="3.40.190.10">
    <property type="entry name" value="Periplasmic binding protein-like II"/>
    <property type="match status" value="1"/>
</dbReference>
<dbReference type="GO" id="GO:0015833">
    <property type="term" value="P:peptide transport"/>
    <property type="evidence" value="ECO:0007669"/>
    <property type="project" value="TreeGrafter"/>
</dbReference>
<accession>A0A7Y7IYX7</accession>
<gene>
    <name evidence="4" type="ORF">HUK84_16485</name>
</gene>